<evidence type="ECO:0000313" key="5">
    <source>
        <dbReference type="Proteomes" id="UP001500630"/>
    </source>
</evidence>
<feature type="region of interest" description="Disordered" evidence="1">
    <location>
        <begin position="350"/>
        <end position="369"/>
    </location>
</feature>
<feature type="region of interest" description="Disordered" evidence="1">
    <location>
        <begin position="375"/>
        <end position="398"/>
    </location>
</feature>
<evidence type="ECO:0000313" key="4">
    <source>
        <dbReference type="EMBL" id="GAA3529444.1"/>
    </source>
</evidence>
<protein>
    <recommendedName>
        <fullName evidence="6">Gram-positive cocci surface proteins LPxTG domain-containing protein</fullName>
    </recommendedName>
</protein>
<sequence>MLMSQAWRRLAHKTSAAGLASTLVVFVGAILAMAAPAQAAAVDPLKLTYKCTGGYLAADSVIVTATPPQTVAPSATATIEWTFPAMTATKAITAQTAVTTAGGDLTVTGGTPATLKGAGSGTATAVAANATYTPPKMTASVSVTATTGGNLVLTPVTTASTTLLTITVGTEATTCTYVSAAPTSVSIPVQTGGGGGTGDDVVAYTCVAGTAGAEDAVDIKVVMTPPTSATTNVDASITWTGAIQSTGDPLTAPVGFPTTSPKMFVTVKSTGGGTPATATGEGTLTGVTAGSDILTLPTVTVKIKPTTAGTVSLTAGDISFGTSSTSPSIKCTAPTTGLKAYTFTVTAGTASPTATTTSSTPKPTNTKTATVTITPTSTKKTSQTPKAGADTGAGGEMGPDGRLFILTGGALIGAAAVGGLVIRRRSIKG</sequence>
<comment type="caution">
    <text evidence="4">The sequence shown here is derived from an EMBL/GenBank/DDBJ whole genome shotgun (WGS) entry which is preliminary data.</text>
</comment>
<dbReference type="InterPro" id="IPR010916">
    <property type="entry name" value="TonB_box_CS"/>
</dbReference>
<keyword evidence="2" id="KW-1133">Transmembrane helix</keyword>
<dbReference type="EMBL" id="BAABDQ010000001">
    <property type="protein sequence ID" value="GAA3529444.1"/>
    <property type="molecule type" value="Genomic_DNA"/>
</dbReference>
<dbReference type="Proteomes" id="UP001500630">
    <property type="component" value="Unassembled WGS sequence"/>
</dbReference>
<gene>
    <name evidence="4" type="ORF">GCM10022419_005460</name>
</gene>
<proteinExistence type="predicted"/>
<reference evidence="5" key="1">
    <citation type="journal article" date="2019" name="Int. J. Syst. Evol. Microbiol.">
        <title>The Global Catalogue of Microorganisms (GCM) 10K type strain sequencing project: providing services to taxonomists for standard genome sequencing and annotation.</title>
        <authorList>
            <consortium name="The Broad Institute Genomics Platform"/>
            <consortium name="The Broad Institute Genome Sequencing Center for Infectious Disease"/>
            <person name="Wu L."/>
            <person name="Ma J."/>
        </authorList>
    </citation>
    <scope>NUCLEOTIDE SEQUENCE [LARGE SCALE GENOMIC DNA]</scope>
    <source>
        <strain evidence="5">JCM 17326</strain>
    </source>
</reference>
<feature type="signal peptide" evidence="3">
    <location>
        <begin position="1"/>
        <end position="39"/>
    </location>
</feature>
<feature type="compositionally biased region" description="Low complexity" evidence="1">
    <location>
        <begin position="375"/>
        <end position="387"/>
    </location>
</feature>
<keyword evidence="5" id="KW-1185">Reference proteome</keyword>
<dbReference type="Pfam" id="PF12472">
    <property type="entry name" value="DUF3693"/>
    <property type="match status" value="1"/>
</dbReference>
<keyword evidence="2" id="KW-0812">Transmembrane</keyword>
<evidence type="ECO:0000256" key="2">
    <source>
        <dbReference type="SAM" id="Phobius"/>
    </source>
</evidence>
<dbReference type="PROSITE" id="PS00430">
    <property type="entry name" value="TONB_DEPENDENT_REC_1"/>
    <property type="match status" value="1"/>
</dbReference>
<accession>A0ABP6V5Z7</accession>
<name>A0ABP6V5Z7_9ACTN</name>
<evidence type="ECO:0008006" key="6">
    <source>
        <dbReference type="Google" id="ProtNLM"/>
    </source>
</evidence>
<keyword evidence="2" id="KW-0472">Membrane</keyword>
<evidence type="ECO:0000256" key="1">
    <source>
        <dbReference type="SAM" id="MobiDB-lite"/>
    </source>
</evidence>
<organism evidence="4 5">
    <name type="scientific">Nonomuraea rosea</name>
    <dbReference type="NCBI Taxonomy" id="638574"/>
    <lineage>
        <taxon>Bacteria</taxon>
        <taxon>Bacillati</taxon>
        <taxon>Actinomycetota</taxon>
        <taxon>Actinomycetes</taxon>
        <taxon>Streptosporangiales</taxon>
        <taxon>Streptosporangiaceae</taxon>
        <taxon>Nonomuraea</taxon>
    </lineage>
</organism>
<evidence type="ECO:0000256" key="3">
    <source>
        <dbReference type="SAM" id="SignalP"/>
    </source>
</evidence>
<feature type="transmembrane region" description="Helical" evidence="2">
    <location>
        <begin position="403"/>
        <end position="422"/>
    </location>
</feature>
<dbReference type="InterPro" id="IPR021096">
    <property type="entry name" value="Vibrio_phage_VSK_Orf152"/>
</dbReference>
<keyword evidence="3" id="KW-0732">Signal</keyword>
<feature type="chain" id="PRO_5045589281" description="Gram-positive cocci surface proteins LPxTG domain-containing protein" evidence="3">
    <location>
        <begin position="40"/>
        <end position="429"/>
    </location>
</feature>